<dbReference type="EMBL" id="JBHFFA010000008">
    <property type="protein sequence ID" value="KAL2607440.1"/>
    <property type="molecule type" value="Genomic_DNA"/>
</dbReference>
<accession>A0ABD1XES4</accession>
<feature type="transmembrane region" description="Helical" evidence="6">
    <location>
        <begin position="422"/>
        <end position="443"/>
    </location>
</feature>
<feature type="transmembrane region" description="Helical" evidence="6">
    <location>
        <begin position="100"/>
        <end position="120"/>
    </location>
</feature>
<dbReference type="Pfam" id="PF07690">
    <property type="entry name" value="MFS_1"/>
    <property type="match status" value="1"/>
</dbReference>
<protein>
    <recommendedName>
        <fullName evidence="7">Major facilitator superfamily (MFS) profile domain-containing protein</fullName>
    </recommendedName>
</protein>
<evidence type="ECO:0000259" key="7">
    <source>
        <dbReference type="PROSITE" id="PS50850"/>
    </source>
</evidence>
<dbReference type="InterPro" id="IPR020846">
    <property type="entry name" value="MFS_dom"/>
</dbReference>
<feature type="transmembrane region" description="Helical" evidence="6">
    <location>
        <begin position="303"/>
        <end position="322"/>
    </location>
</feature>
<dbReference type="InterPro" id="IPR036259">
    <property type="entry name" value="MFS_trans_sf"/>
</dbReference>
<dbReference type="PANTHER" id="PTHR43791:SF19">
    <property type="entry name" value="TRANSPORTER, PUTATIVE (AFU_ORTHOLOGUE AFUA_1G01812)-RELATED"/>
    <property type="match status" value="1"/>
</dbReference>
<feature type="transmembrane region" description="Helical" evidence="6">
    <location>
        <begin position="329"/>
        <end position="348"/>
    </location>
</feature>
<feature type="domain" description="Major facilitator superfamily (MFS) profile" evidence="7">
    <location>
        <begin position="34"/>
        <end position="447"/>
    </location>
</feature>
<reference evidence="8 9" key="1">
    <citation type="submission" date="2024-09" db="EMBL/GenBank/DDBJ databases">
        <title>Chromosome-scale assembly of Riccia fluitans.</title>
        <authorList>
            <person name="Paukszto L."/>
            <person name="Sawicki J."/>
            <person name="Karawczyk K."/>
            <person name="Piernik-Szablinska J."/>
            <person name="Szczecinska M."/>
            <person name="Mazdziarz M."/>
        </authorList>
    </citation>
    <scope>NUCLEOTIDE SEQUENCE [LARGE SCALE GENOMIC DNA]</scope>
    <source>
        <strain evidence="8">Rf_01</strain>
        <tissue evidence="8">Aerial parts of the thallus</tissue>
    </source>
</reference>
<comment type="subcellular location">
    <subcellularLocation>
        <location evidence="1">Membrane</location>
        <topology evidence="1">Multi-pass membrane protein</topology>
    </subcellularLocation>
</comment>
<evidence type="ECO:0000256" key="3">
    <source>
        <dbReference type="ARBA" id="ARBA00022692"/>
    </source>
</evidence>
<dbReference type="InterPro" id="IPR011701">
    <property type="entry name" value="MFS"/>
</dbReference>
<dbReference type="Gene3D" id="1.20.1250.20">
    <property type="entry name" value="MFS general substrate transporter like domains"/>
    <property type="match status" value="2"/>
</dbReference>
<keyword evidence="4 6" id="KW-1133">Transmembrane helix</keyword>
<evidence type="ECO:0000256" key="4">
    <source>
        <dbReference type="ARBA" id="ARBA00022989"/>
    </source>
</evidence>
<dbReference type="Proteomes" id="UP001605036">
    <property type="component" value="Unassembled WGS sequence"/>
</dbReference>
<dbReference type="PANTHER" id="PTHR43791">
    <property type="entry name" value="PERMEASE-RELATED"/>
    <property type="match status" value="1"/>
</dbReference>
<evidence type="ECO:0000256" key="2">
    <source>
        <dbReference type="ARBA" id="ARBA00022448"/>
    </source>
</evidence>
<feature type="transmembrane region" description="Helical" evidence="6">
    <location>
        <begin position="126"/>
        <end position="148"/>
    </location>
</feature>
<keyword evidence="2" id="KW-0813">Transport</keyword>
<feature type="transmembrane region" description="Helical" evidence="6">
    <location>
        <begin position="72"/>
        <end position="93"/>
    </location>
</feature>
<evidence type="ECO:0000313" key="8">
    <source>
        <dbReference type="EMBL" id="KAL2607440.1"/>
    </source>
</evidence>
<name>A0ABD1XES4_9MARC</name>
<dbReference type="GO" id="GO:0016020">
    <property type="term" value="C:membrane"/>
    <property type="evidence" value="ECO:0007669"/>
    <property type="project" value="UniProtKB-SubCell"/>
</dbReference>
<dbReference type="AlphaFoldDB" id="A0ABD1XES4"/>
<dbReference type="FunFam" id="1.20.1250.20:FF:000068">
    <property type="entry name" value="MFS general substrate transporter"/>
    <property type="match status" value="1"/>
</dbReference>
<gene>
    <name evidence="8" type="ORF">R1flu_026013</name>
</gene>
<dbReference type="SUPFAM" id="SSF103473">
    <property type="entry name" value="MFS general substrate transporter"/>
    <property type="match status" value="1"/>
</dbReference>
<feature type="transmembrane region" description="Helical" evidence="6">
    <location>
        <begin position="160"/>
        <end position="181"/>
    </location>
</feature>
<feature type="transmembrane region" description="Helical" evidence="6">
    <location>
        <begin position="263"/>
        <end position="283"/>
    </location>
</feature>
<proteinExistence type="predicted"/>
<keyword evidence="9" id="KW-1185">Reference proteome</keyword>
<feature type="transmembrane region" description="Helical" evidence="6">
    <location>
        <begin position="354"/>
        <end position="378"/>
    </location>
</feature>
<sequence>MSLPESNKGDNDVRDLAADDMDDRALLWKIDLRLIPYLSLLYLLSFLDRSNVGNAKIQGLVTDLKMTDQQYLWTLTAFFFPYALFEVPSNILLKKLRPSIWIPSIMLAWGTCTTLMGMVTNFEGLLTARLFLGVAEAGFAPGVAYYFSCWYRKREYGIRYAIFLSAATISGAFGGLLAAAIAKMDGVGDRPGWAWIFILEGLATVLVAFASFWIIPDFPDTANFLTPKERALTISRLQADDQHSAGRFEAFKFKHVWIALKDWKTLVLMVTTMGIDLALYAYALNLPSIIKQLGFSSTRAQLLTVPPYVLGCIVTLTVGYAADRTGKRGFFNVLSLLIAMVGFVMNVVPSSGPAVRYAGMFFAAAGMYPAIGNTIAWIANNFEGSYKRGIAMAIAISWGNLQGVVSSNIYRAKDAPHYLTGHAVSLAVLGLALIGTVFLWVRLGTENRKRERGERNYRIKTGTDEEKLALGDLHPDFRYTT</sequence>
<evidence type="ECO:0000256" key="1">
    <source>
        <dbReference type="ARBA" id="ARBA00004141"/>
    </source>
</evidence>
<evidence type="ECO:0000256" key="6">
    <source>
        <dbReference type="SAM" id="Phobius"/>
    </source>
</evidence>
<keyword evidence="3 6" id="KW-0812">Transmembrane</keyword>
<comment type="caution">
    <text evidence="8">The sequence shown here is derived from an EMBL/GenBank/DDBJ whole genome shotgun (WGS) entry which is preliminary data.</text>
</comment>
<feature type="transmembrane region" description="Helical" evidence="6">
    <location>
        <begin position="390"/>
        <end position="410"/>
    </location>
</feature>
<evidence type="ECO:0000256" key="5">
    <source>
        <dbReference type="ARBA" id="ARBA00023136"/>
    </source>
</evidence>
<dbReference type="PROSITE" id="PS50850">
    <property type="entry name" value="MFS"/>
    <property type="match status" value="1"/>
</dbReference>
<keyword evidence="5 6" id="KW-0472">Membrane</keyword>
<evidence type="ECO:0000313" key="9">
    <source>
        <dbReference type="Proteomes" id="UP001605036"/>
    </source>
</evidence>
<dbReference type="FunFam" id="1.20.1250.20:FF:000034">
    <property type="entry name" value="MFS general substrate transporter"/>
    <property type="match status" value="1"/>
</dbReference>
<organism evidence="8 9">
    <name type="scientific">Riccia fluitans</name>
    <dbReference type="NCBI Taxonomy" id="41844"/>
    <lineage>
        <taxon>Eukaryota</taxon>
        <taxon>Viridiplantae</taxon>
        <taxon>Streptophyta</taxon>
        <taxon>Embryophyta</taxon>
        <taxon>Marchantiophyta</taxon>
        <taxon>Marchantiopsida</taxon>
        <taxon>Marchantiidae</taxon>
        <taxon>Marchantiales</taxon>
        <taxon>Ricciaceae</taxon>
        <taxon>Riccia</taxon>
    </lineage>
</organism>
<feature type="transmembrane region" description="Helical" evidence="6">
    <location>
        <begin position="193"/>
        <end position="215"/>
    </location>
</feature>